<sequence>MPKAKSTLAPALPSPTRLLIHSLV</sequence>
<evidence type="ECO:0000313" key="1">
    <source>
        <dbReference type="EMBL" id="JAE25071.1"/>
    </source>
</evidence>
<dbReference type="EMBL" id="GBRH01172825">
    <property type="protein sequence ID" value="JAE25071.1"/>
    <property type="molecule type" value="Transcribed_RNA"/>
</dbReference>
<proteinExistence type="predicted"/>
<reference evidence="1" key="1">
    <citation type="submission" date="2014-09" db="EMBL/GenBank/DDBJ databases">
        <authorList>
            <person name="Magalhaes I.L.F."/>
            <person name="Oliveira U."/>
            <person name="Santos F.R."/>
            <person name="Vidigal T.H.D.A."/>
            <person name="Brescovit A.D."/>
            <person name="Santos A.J."/>
        </authorList>
    </citation>
    <scope>NUCLEOTIDE SEQUENCE</scope>
    <source>
        <tissue evidence="1">Shoot tissue taken approximately 20 cm above the soil surface</tissue>
    </source>
</reference>
<accession>A0A0A9GRA7</accession>
<organism evidence="1">
    <name type="scientific">Arundo donax</name>
    <name type="common">Giant reed</name>
    <name type="synonym">Donax arundinaceus</name>
    <dbReference type="NCBI Taxonomy" id="35708"/>
    <lineage>
        <taxon>Eukaryota</taxon>
        <taxon>Viridiplantae</taxon>
        <taxon>Streptophyta</taxon>
        <taxon>Embryophyta</taxon>
        <taxon>Tracheophyta</taxon>
        <taxon>Spermatophyta</taxon>
        <taxon>Magnoliopsida</taxon>
        <taxon>Liliopsida</taxon>
        <taxon>Poales</taxon>
        <taxon>Poaceae</taxon>
        <taxon>PACMAD clade</taxon>
        <taxon>Arundinoideae</taxon>
        <taxon>Arundineae</taxon>
        <taxon>Arundo</taxon>
    </lineage>
</organism>
<dbReference type="AlphaFoldDB" id="A0A0A9GRA7"/>
<reference evidence="1" key="2">
    <citation type="journal article" date="2015" name="Data Brief">
        <title>Shoot transcriptome of the giant reed, Arundo donax.</title>
        <authorList>
            <person name="Barrero R.A."/>
            <person name="Guerrero F.D."/>
            <person name="Moolhuijzen P."/>
            <person name="Goolsby J.A."/>
            <person name="Tidwell J."/>
            <person name="Bellgard S.E."/>
            <person name="Bellgard M.I."/>
        </authorList>
    </citation>
    <scope>NUCLEOTIDE SEQUENCE</scope>
    <source>
        <tissue evidence="1">Shoot tissue taken approximately 20 cm above the soil surface</tissue>
    </source>
</reference>
<protein>
    <submittedName>
        <fullName evidence="1">Uncharacterized protein</fullName>
    </submittedName>
</protein>
<name>A0A0A9GRA7_ARUDO</name>